<feature type="domain" description="AB hydrolase-1" evidence="4">
    <location>
        <begin position="18"/>
        <end position="252"/>
    </location>
</feature>
<sequence length="283" mass="31878">MKDTVLHYEAFGRRDRGVFVFLHGFMGNRRSLKAITEPLAGACHCLAFDLPGHGGSLFDRKDFLNSLQTLEDVANLVLRDLDALGVNHFSLYGYSMGGRVAQNIALLAPDRVERLVIESASFGIADPEERRQRYLRDLTLLANVRTEKDLAAFLEGWYRLPLFCTLAGTPALQRILWERRDNSVTELRHALEIMSVGNHPFFAERLAVLHFPLFYFCGEKDEAYTGTARKMKEVIPRMNLTVFRDASHNVHAQFPEQILGALERMLKADQPGVLTGAEEGAEA</sequence>
<evidence type="ECO:0000256" key="1">
    <source>
        <dbReference type="ARBA" id="ARBA00022428"/>
    </source>
</evidence>
<dbReference type="Proteomes" id="UP000198744">
    <property type="component" value="Unassembled WGS sequence"/>
</dbReference>
<dbReference type="AlphaFoldDB" id="A0A1H7VTQ4"/>
<protein>
    <recommendedName>
        <fullName evidence="3">2-succinyl-6-hydroxy-2,4-cyclohexadiene-1-carboxylate synthase</fullName>
        <ecNumber evidence="3">4.2.99.20</ecNumber>
    </recommendedName>
</protein>
<dbReference type="Gene3D" id="3.40.50.1820">
    <property type="entry name" value="alpha/beta hydrolase"/>
    <property type="match status" value="1"/>
</dbReference>
<dbReference type="PRINTS" id="PR00111">
    <property type="entry name" value="ABHYDROLASE"/>
</dbReference>
<dbReference type="PANTHER" id="PTHR42916">
    <property type="entry name" value="2-SUCCINYL-5-ENOLPYRUVYL-6-HYDROXY-3-CYCLOHEXENE-1-CARBOXYLATE SYNTHASE"/>
    <property type="match status" value="1"/>
</dbReference>
<dbReference type="SUPFAM" id="SSF53474">
    <property type="entry name" value="alpha/beta-Hydrolases"/>
    <property type="match status" value="1"/>
</dbReference>
<gene>
    <name evidence="5" type="ORF">SAMN04489760_104171</name>
</gene>
<keyword evidence="6" id="KW-1185">Reference proteome</keyword>
<dbReference type="InterPro" id="IPR022485">
    <property type="entry name" value="SHCHC_synthase_MenH"/>
</dbReference>
<name>A0A1H7VTQ4_9BACT</name>
<evidence type="ECO:0000256" key="2">
    <source>
        <dbReference type="ARBA" id="ARBA00023239"/>
    </source>
</evidence>
<dbReference type="InterPro" id="IPR000073">
    <property type="entry name" value="AB_hydrolase_1"/>
</dbReference>
<dbReference type="OrthoDB" id="5342129at2"/>
<evidence type="ECO:0000259" key="4">
    <source>
        <dbReference type="Pfam" id="PF00561"/>
    </source>
</evidence>
<dbReference type="EC" id="4.2.99.20" evidence="3"/>
<dbReference type="NCBIfam" id="TIGR03695">
    <property type="entry name" value="menH_SHCHC"/>
    <property type="match status" value="1"/>
</dbReference>
<keyword evidence="2" id="KW-0456">Lyase</keyword>
<keyword evidence="1" id="KW-0474">Menaquinone biosynthesis</keyword>
<dbReference type="InterPro" id="IPR029058">
    <property type="entry name" value="AB_hydrolase_fold"/>
</dbReference>
<dbReference type="STRING" id="43775.SAMN04489760_104171"/>
<evidence type="ECO:0000313" key="6">
    <source>
        <dbReference type="Proteomes" id="UP000198744"/>
    </source>
</evidence>
<dbReference type="RefSeq" id="WP_093882524.1">
    <property type="nucleotide sequence ID" value="NZ_FOBS01000004.1"/>
</dbReference>
<dbReference type="Pfam" id="PF00561">
    <property type="entry name" value="Abhydrolase_1"/>
    <property type="match status" value="1"/>
</dbReference>
<dbReference type="PANTHER" id="PTHR42916:SF1">
    <property type="entry name" value="PROTEIN PHYLLO, CHLOROPLASTIC"/>
    <property type="match status" value="1"/>
</dbReference>
<evidence type="ECO:0000313" key="5">
    <source>
        <dbReference type="EMBL" id="SEM12205.1"/>
    </source>
</evidence>
<proteinExistence type="predicted"/>
<dbReference type="EMBL" id="FOBS01000004">
    <property type="protein sequence ID" value="SEM12205.1"/>
    <property type="molecule type" value="Genomic_DNA"/>
</dbReference>
<dbReference type="GO" id="GO:0009234">
    <property type="term" value="P:menaquinone biosynthetic process"/>
    <property type="evidence" value="ECO:0007669"/>
    <property type="project" value="UniProtKB-UniRule"/>
</dbReference>
<reference evidence="5 6" key="1">
    <citation type="submission" date="2016-10" db="EMBL/GenBank/DDBJ databases">
        <authorList>
            <person name="de Groot N.N."/>
        </authorList>
    </citation>
    <scope>NUCLEOTIDE SEQUENCE [LARGE SCALE GENOMIC DNA]</scope>
    <source>
        <strain evidence="5 6">DSM 8423</strain>
    </source>
</reference>
<accession>A0A1H7VTQ4</accession>
<organism evidence="5 6">
    <name type="scientific">Syntrophus gentianae</name>
    <dbReference type="NCBI Taxonomy" id="43775"/>
    <lineage>
        <taxon>Bacteria</taxon>
        <taxon>Pseudomonadati</taxon>
        <taxon>Thermodesulfobacteriota</taxon>
        <taxon>Syntrophia</taxon>
        <taxon>Syntrophales</taxon>
        <taxon>Syntrophaceae</taxon>
        <taxon>Syntrophus</taxon>
    </lineage>
</organism>
<dbReference type="GO" id="GO:0070205">
    <property type="term" value="F:2-succinyl-6-hydroxy-2,4-cyclohexadiene-1-carboxylate synthase activity"/>
    <property type="evidence" value="ECO:0007669"/>
    <property type="project" value="UniProtKB-UniRule"/>
</dbReference>
<evidence type="ECO:0000256" key="3">
    <source>
        <dbReference type="NCBIfam" id="TIGR03695"/>
    </source>
</evidence>